<proteinExistence type="predicted"/>
<comment type="caution">
    <text evidence="2">The sequence shown here is derived from an EMBL/GenBank/DDBJ whole genome shotgun (WGS) entry which is preliminary data.</text>
</comment>
<evidence type="ECO:0000313" key="3">
    <source>
        <dbReference type="Proteomes" id="UP000218231"/>
    </source>
</evidence>
<feature type="compositionally biased region" description="Basic and acidic residues" evidence="1">
    <location>
        <begin position="95"/>
        <end position="111"/>
    </location>
</feature>
<dbReference type="EMBL" id="LIAE01009403">
    <property type="protein sequence ID" value="PAV69915.1"/>
    <property type="molecule type" value="Genomic_DNA"/>
</dbReference>
<feature type="compositionally biased region" description="Basic and acidic residues" evidence="1">
    <location>
        <begin position="120"/>
        <end position="140"/>
    </location>
</feature>
<feature type="compositionally biased region" description="Basic and acidic residues" evidence="1">
    <location>
        <begin position="228"/>
        <end position="273"/>
    </location>
</feature>
<keyword evidence="3" id="KW-1185">Reference proteome</keyword>
<evidence type="ECO:0000313" key="2">
    <source>
        <dbReference type="EMBL" id="PAV69915.1"/>
    </source>
</evidence>
<feature type="compositionally biased region" description="Gly residues" evidence="1">
    <location>
        <begin position="1"/>
        <end position="10"/>
    </location>
</feature>
<dbReference type="AlphaFoldDB" id="A0A2A2K7P1"/>
<name>A0A2A2K7P1_9BILA</name>
<gene>
    <name evidence="2" type="ORF">WR25_13699</name>
</gene>
<feature type="compositionally biased region" description="Low complexity" evidence="1">
    <location>
        <begin position="42"/>
        <end position="52"/>
    </location>
</feature>
<protein>
    <submittedName>
        <fullName evidence="2">Uncharacterized protein</fullName>
    </submittedName>
</protein>
<reference evidence="2 3" key="1">
    <citation type="journal article" date="2017" name="Curr. Biol.">
        <title>Genome architecture and evolution of a unichromosomal asexual nematode.</title>
        <authorList>
            <person name="Fradin H."/>
            <person name="Zegar C."/>
            <person name="Gutwein M."/>
            <person name="Lucas J."/>
            <person name="Kovtun M."/>
            <person name="Corcoran D."/>
            <person name="Baugh L.R."/>
            <person name="Kiontke K."/>
            <person name="Gunsalus K."/>
            <person name="Fitch D.H."/>
            <person name="Piano F."/>
        </authorList>
    </citation>
    <scope>NUCLEOTIDE SEQUENCE [LARGE SCALE GENOMIC DNA]</scope>
    <source>
        <strain evidence="2">PF1309</strain>
    </source>
</reference>
<feature type="region of interest" description="Disordered" evidence="1">
    <location>
        <begin position="224"/>
        <end position="273"/>
    </location>
</feature>
<feature type="region of interest" description="Disordered" evidence="1">
    <location>
        <begin position="1"/>
        <end position="156"/>
    </location>
</feature>
<organism evidence="2 3">
    <name type="scientific">Diploscapter pachys</name>
    <dbReference type="NCBI Taxonomy" id="2018661"/>
    <lineage>
        <taxon>Eukaryota</taxon>
        <taxon>Metazoa</taxon>
        <taxon>Ecdysozoa</taxon>
        <taxon>Nematoda</taxon>
        <taxon>Chromadorea</taxon>
        <taxon>Rhabditida</taxon>
        <taxon>Rhabditina</taxon>
        <taxon>Rhabditomorpha</taxon>
        <taxon>Rhabditoidea</taxon>
        <taxon>Rhabditidae</taxon>
        <taxon>Diploscapter</taxon>
    </lineage>
</organism>
<evidence type="ECO:0000256" key="1">
    <source>
        <dbReference type="SAM" id="MobiDB-lite"/>
    </source>
</evidence>
<feature type="compositionally biased region" description="Basic and acidic residues" evidence="1">
    <location>
        <begin position="69"/>
        <end position="87"/>
    </location>
</feature>
<sequence length="273" mass="29061">MTGIGGGGGACSAASPPKLRRSASVTARGFSLACNRTKKPTRSSARSASVTSHTGREGAGSGQLGSAGARERDERGFDPGAFERLDLARGAQAVADRHEEEVGEQRAVQRREQRHRHRAADRLRVGHLREHAGKADQRADHAHRRRGLGGAGPDVGGGSLSVDPFLPVEAQQRLDLAGDRSVDDGGDGVGDIGIGDDRFVERDDAVALGDPVLRGNLFEQRIGGEGATRQDAERHHRAADVAERRTEQRGDERAAADDGECDRIEELGDHARI</sequence>
<dbReference type="Proteomes" id="UP000218231">
    <property type="component" value="Unassembled WGS sequence"/>
</dbReference>
<accession>A0A2A2K7P1</accession>